<dbReference type="AlphaFoldDB" id="A0A7C4LJB2"/>
<dbReference type="InterPro" id="IPR013766">
    <property type="entry name" value="Thioredoxin_domain"/>
</dbReference>
<dbReference type="PANTHER" id="PTHR43640:SF1">
    <property type="entry name" value="THIOREDOXIN-DEPENDENT PEROXIREDOXIN"/>
    <property type="match status" value="1"/>
</dbReference>
<name>A0A7C4LJB2_9PLAN</name>
<dbReference type="InterPro" id="IPR036249">
    <property type="entry name" value="Thioredoxin-like_sf"/>
</dbReference>
<accession>A0A7C4LJB2</accession>
<sequence length="199" mass="21743">MVKTASTMLPLGTQAPPFSLPDIDGKTVSLQDFADRPVLVVMFLCNHCPFVKHLRSALAEFGREYQAKGVGIVAINPNDVSAYPDDRPEKMVEEARAAGYTFPYLYDATQEVAKAYRAACTPDFFVFNAQRALIYRGQFDSSRPGNGQPITGADLRAAVDAALSGRQPPAEQRPSIGCNIKWKPGNEPPYFTGQPANED</sequence>
<gene>
    <name evidence="3" type="ORF">ENS64_02015</name>
</gene>
<dbReference type="Gene3D" id="3.40.30.10">
    <property type="entry name" value="Glutaredoxin"/>
    <property type="match status" value="1"/>
</dbReference>
<organism evidence="3">
    <name type="scientific">Schlesneria paludicola</name>
    <dbReference type="NCBI Taxonomy" id="360056"/>
    <lineage>
        <taxon>Bacteria</taxon>
        <taxon>Pseudomonadati</taxon>
        <taxon>Planctomycetota</taxon>
        <taxon>Planctomycetia</taxon>
        <taxon>Planctomycetales</taxon>
        <taxon>Planctomycetaceae</taxon>
        <taxon>Schlesneria</taxon>
    </lineage>
</organism>
<dbReference type="InterPro" id="IPR000866">
    <property type="entry name" value="AhpC/TSA"/>
</dbReference>
<reference evidence="3" key="1">
    <citation type="journal article" date="2020" name="mSystems">
        <title>Genome- and Community-Level Interaction Insights into Carbon Utilization and Element Cycling Functions of Hydrothermarchaeota in Hydrothermal Sediment.</title>
        <authorList>
            <person name="Zhou Z."/>
            <person name="Liu Y."/>
            <person name="Xu W."/>
            <person name="Pan J."/>
            <person name="Luo Z.H."/>
            <person name="Li M."/>
        </authorList>
    </citation>
    <scope>NUCLEOTIDE SEQUENCE [LARGE SCALE GENOMIC DNA]</scope>
    <source>
        <strain evidence="3">SpSt-508</strain>
    </source>
</reference>
<evidence type="ECO:0000313" key="3">
    <source>
        <dbReference type="EMBL" id="HGT38035.1"/>
    </source>
</evidence>
<dbReference type="PANTHER" id="PTHR43640">
    <property type="entry name" value="OS07G0260300 PROTEIN"/>
    <property type="match status" value="1"/>
</dbReference>
<evidence type="ECO:0000259" key="2">
    <source>
        <dbReference type="PROSITE" id="PS51352"/>
    </source>
</evidence>
<dbReference type="Pfam" id="PF00578">
    <property type="entry name" value="AhpC-TSA"/>
    <property type="match status" value="1"/>
</dbReference>
<protein>
    <submittedName>
        <fullName evidence="3">Thioredoxin family protein</fullName>
    </submittedName>
</protein>
<feature type="region of interest" description="Disordered" evidence="1">
    <location>
        <begin position="164"/>
        <end position="199"/>
    </location>
</feature>
<dbReference type="GO" id="GO:0016491">
    <property type="term" value="F:oxidoreductase activity"/>
    <property type="evidence" value="ECO:0007669"/>
    <property type="project" value="InterPro"/>
</dbReference>
<dbReference type="EMBL" id="DSVQ01000005">
    <property type="protein sequence ID" value="HGT38035.1"/>
    <property type="molecule type" value="Genomic_DNA"/>
</dbReference>
<comment type="caution">
    <text evidence="3">The sequence shown here is derived from an EMBL/GenBank/DDBJ whole genome shotgun (WGS) entry which is preliminary data.</text>
</comment>
<dbReference type="CDD" id="cd02969">
    <property type="entry name" value="PRX_like1"/>
    <property type="match status" value="1"/>
</dbReference>
<dbReference type="SUPFAM" id="SSF52833">
    <property type="entry name" value="Thioredoxin-like"/>
    <property type="match status" value="1"/>
</dbReference>
<proteinExistence type="predicted"/>
<evidence type="ECO:0000256" key="1">
    <source>
        <dbReference type="SAM" id="MobiDB-lite"/>
    </source>
</evidence>
<dbReference type="PROSITE" id="PS51352">
    <property type="entry name" value="THIOREDOXIN_2"/>
    <property type="match status" value="1"/>
</dbReference>
<feature type="domain" description="Thioredoxin" evidence="2">
    <location>
        <begin position="9"/>
        <end position="164"/>
    </location>
</feature>
<dbReference type="InterPro" id="IPR047262">
    <property type="entry name" value="PRX-like1"/>
</dbReference>
<dbReference type="GO" id="GO:0016209">
    <property type="term" value="F:antioxidant activity"/>
    <property type="evidence" value="ECO:0007669"/>
    <property type="project" value="InterPro"/>
</dbReference>